<reference evidence="1" key="2">
    <citation type="journal article" date="2015" name="Fish Shellfish Immunol.">
        <title>Early steps in the European eel (Anguilla anguilla)-Vibrio vulnificus interaction in the gills: Role of the RtxA13 toxin.</title>
        <authorList>
            <person name="Callol A."/>
            <person name="Pajuelo D."/>
            <person name="Ebbesson L."/>
            <person name="Teles M."/>
            <person name="MacKenzie S."/>
            <person name="Amaro C."/>
        </authorList>
    </citation>
    <scope>NUCLEOTIDE SEQUENCE</scope>
</reference>
<evidence type="ECO:0000313" key="1">
    <source>
        <dbReference type="EMBL" id="JAH54903.1"/>
    </source>
</evidence>
<sequence>MANLALSDFLLTLPLPLRIYYHSTAMWPFWRRGMHYLQNAASCQHVHQRRLHHFHRRGQTAGGGIPSALADASHLKIFGNRLCGYVGSLHCLKYPPGHSWEQGHD</sequence>
<dbReference type="AlphaFoldDB" id="A0A0E9TQA4"/>
<organism evidence="1">
    <name type="scientific">Anguilla anguilla</name>
    <name type="common">European freshwater eel</name>
    <name type="synonym">Muraena anguilla</name>
    <dbReference type="NCBI Taxonomy" id="7936"/>
    <lineage>
        <taxon>Eukaryota</taxon>
        <taxon>Metazoa</taxon>
        <taxon>Chordata</taxon>
        <taxon>Craniata</taxon>
        <taxon>Vertebrata</taxon>
        <taxon>Euteleostomi</taxon>
        <taxon>Actinopterygii</taxon>
        <taxon>Neopterygii</taxon>
        <taxon>Teleostei</taxon>
        <taxon>Anguilliformes</taxon>
        <taxon>Anguillidae</taxon>
        <taxon>Anguilla</taxon>
    </lineage>
</organism>
<proteinExistence type="predicted"/>
<protein>
    <submittedName>
        <fullName evidence="1">Uncharacterized protein</fullName>
    </submittedName>
</protein>
<reference evidence="1" key="1">
    <citation type="submission" date="2014-11" db="EMBL/GenBank/DDBJ databases">
        <authorList>
            <person name="Amaro Gonzalez C."/>
        </authorList>
    </citation>
    <scope>NUCLEOTIDE SEQUENCE</scope>
</reference>
<accession>A0A0E9TQA4</accession>
<name>A0A0E9TQA4_ANGAN</name>
<dbReference type="EMBL" id="GBXM01053674">
    <property type="protein sequence ID" value="JAH54903.1"/>
    <property type="molecule type" value="Transcribed_RNA"/>
</dbReference>